<dbReference type="SUPFAM" id="SSF54495">
    <property type="entry name" value="UBC-like"/>
    <property type="match status" value="1"/>
</dbReference>
<name>A0ABY7MJ73_9BRAD</name>
<keyword evidence="2" id="KW-0548">Nucleotidyltransferase</keyword>
<evidence type="ECO:0000259" key="1">
    <source>
        <dbReference type="Pfam" id="PF00899"/>
    </source>
</evidence>
<dbReference type="RefSeq" id="WP_270162908.1">
    <property type="nucleotide sequence ID" value="NZ_CP089391.1"/>
</dbReference>
<dbReference type="Pfam" id="PF00899">
    <property type="entry name" value="ThiF"/>
    <property type="match status" value="1"/>
</dbReference>
<organism evidence="2 3">
    <name type="scientific">Bradyrhizobium xenonodulans</name>
    <dbReference type="NCBI Taxonomy" id="2736875"/>
    <lineage>
        <taxon>Bacteria</taxon>
        <taxon>Pseudomonadati</taxon>
        <taxon>Pseudomonadota</taxon>
        <taxon>Alphaproteobacteria</taxon>
        <taxon>Hyphomicrobiales</taxon>
        <taxon>Nitrobacteraceae</taxon>
        <taxon>Bradyrhizobium</taxon>
    </lineage>
</organism>
<dbReference type="GO" id="GO:0016779">
    <property type="term" value="F:nucleotidyltransferase activity"/>
    <property type="evidence" value="ECO:0007669"/>
    <property type="project" value="UniProtKB-KW"/>
</dbReference>
<dbReference type="PANTHER" id="PTHR43267:SF1">
    <property type="entry name" value="TRNA THREONYLCARBAMOYLADENOSINE DEHYDRATASE"/>
    <property type="match status" value="1"/>
</dbReference>
<gene>
    <name evidence="2" type="ORF">I3J27_32195</name>
</gene>
<feature type="domain" description="THIF-type NAD/FAD binding fold" evidence="1">
    <location>
        <begin position="291"/>
        <end position="425"/>
    </location>
</feature>
<evidence type="ECO:0000313" key="3">
    <source>
        <dbReference type="Proteomes" id="UP001179614"/>
    </source>
</evidence>
<evidence type="ECO:0000313" key="2">
    <source>
        <dbReference type="EMBL" id="WBL77634.1"/>
    </source>
</evidence>
<protein>
    <submittedName>
        <fullName evidence="2">ThiF family adenylyltransferase</fullName>
    </submittedName>
</protein>
<dbReference type="PANTHER" id="PTHR43267">
    <property type="entry name" value="TRNA THREONYLCARBAMOYLADENOSINE DEHYDRATASE"/>
    <property type="match status" value="1"/>
</dbReference>
<dbReference type="EMBL" id="CP089391">
    <property type="protein sequence ID" value="WBL77634.1"/>
    <property type="molecule type" value="Genomic_DNA"/>
</dbReference>
<accession>A0ABY7MJ73</accession>
<reference evidence="2" key="1">
    <citation type="submission" date="2021-12" db="EMBL/GenBank/DDBJ databases">
        <title>Bradyrhizobium xenonodulans sp. nov.</title>
        <authorList>
            <person name="Claassens R."/>
            <person name="Venter S.N."/>
            <person name="Beukes C.W."/>
            <person name="Stepkowski T."/>
            <person name="Steenkamp E.T."/>
        </authorList>
    </citation>
    <scope>NUCLEOTIDE SEQUENCE</scope>
    <source>
        <strain evidence="2">14AB</strain>
    </source>
</reference>
<dbReference type="InterPro" id="IPR045886">
    <property type="entry name" value="ThiF/MoeB/HesA"/>
</dbReference>
<dbReference type="InterPro" id="IPR000594">
    <property type="entry name" value="ThiF_NAD_FAD-bd"/>
</dbReference>
<keyword evidence="3" id="KW-1185">Reference proteome</keyword>
<dbReference type="Gene3D" id="3.40.50.720">
    <property type="entry name" value="NAD(P)-binding Rossmann-like Domain"/>
    <property type="match status" value="1"/>
</dbReference>
<dbReference type="SUPFAM" id="SSF69572">
    <property type="entry name" value="Activating enzymes of the ubiquitin-like proteins"/>
    <property type="match status" value="1"/>
</dbReference>
<sequence>MSWYLTDVARFRAERQGIEILAQEVDWFAVTAWRLDARLRLVLDAEIGAGGRVYPIYLQYPDMFPHTPPSVFPRGDTARWSEHQFGAGGELCLEYGPDTWTANNTGRDLIESCHKLLVTENPGGDELGDAPSRHVVSLGQGLRIRYSRYLLTRTFRALLSELPLRASLEANLVSLYHKESVVHVVDKVTLADGTQWTDPTVPSQLGPEYTERRVPICRWDETDTPPTTESLDEFDSGFAAVGNTLEARYGFIVHGSELSVFFLDRKKRSVVDVAVISPPPEATRLDAAHSVLAAKKVAIIGCGSLGSKAATMLARSGVGGFVLVDDDILLPDNLVRNDLDWRDAGVHKVPALARRLQFVNPSIDVLQWRVPLGGQEANESADAMLKRISECDLMLDGTADPNVLNLLSAVAASAKKPVIWAEVFGGGFGGLIARYRPGIEPPPSFMRRAIENWFGERGSLPRRSHRPYEAIGTGIDVPMTADDADVSVIAAHAARFAIDLLVDRGPSLFPNSVYAIGLGADSVFSQPFDTYPIDVGPPPPEPEVVELSDQEKVTEIATLLELLKDKIGGTDPTAQDN</sequence>
<dbReference type="InterPro" id="IPR016135">
    <property type="entry name" value="UBQ-conjugating_enzyme/RWD"/>
</dbReference>
<keyword evidence="2" id="KW-0808">Transferase</keyword>
<dbReference type="InterPro" id="IPR035985">
    <property type="entry name" value="Ubiquitin-activating_enz"/>
</dbReference>
<dbReference type="Proteomes" id="UP001179614">
    <property type="component" value="Chromosome"/>
</dbReference>
<dbReference type="CDD" id="cd00195">
    <property type="entry name" value="UBCc_UEV"/>
    <property type="match status" value="1"/>
</dbReference>
<proteinExistence type="predicted"/>